<organism evidence="10 11">
    <name type="scientific">Marnyiella aurantia</name>
    <dbReference type="NCBI Taxonomy" id="2758037"/>
    <lineage>
        <taxon>Bacteria</taxon>
        <taxon>Pseudomonadati</taxon>
        <taxon>Bacteroidota</taxon>
        <taxon>Flavobacteriia</taxon>
        <taxon>Flavobacteriales</taxon>
        <taxon>Weeksellaceae</taxon>
        <taxon>Marnyiella</taxon>
    </lineage>
</organism>
<dbReference type="Pfam" id="PF00512">
    <property type="entry name" value="HisKA"/>
    <property type="match status" value="1"/>
</dbReference>
<evidence type="ECO:0000313" key="11">
    <source>
        <dbReference type="Proteomes" id="UP000515349"/>
    </source>
</evidence>
<dbReference type="AlphaFoldDB" id="A0A7D7RJF7"/>
<dbReference type="Pfam" id="PF08447">
    <property type="entry name" value="PAS_3"/>
    <property type="match status" value="2"/>
</dbReference>
<dbReference type="PRINTS" id="PR00344">
    <property type="entry name" value="BCTRLSENSOR"/>
</dbReference>
<dbReference type="Gene3D" id="1.10.287.130">
    <property type="match status" value="1"/>
</dbReference>
<dbReference type="CDD" id="cd00082">
    <property type="entry name" value="HisKA"/>
    <property type="match status" value="1"/>
</dbReference>
<keyword evidence="6" id="KW-0472">Membrane</keyword>
<keyword evidence="12" id="KW-1185">Reference proteome</keyword>
<dbReference type="PROSITE" id="PS50113">
    <property type="entry name" value="PAC"/>
    <property type="match status" value="1"/>
</dbReference>
<dbReference type="SMART" id="SM00388">
    <property type="entry name" value="HisKA"/>
    <property type="match status" value="1"/>
</dbReference>
<dbReference type="Pfam" id="PF05227">
    <property type="entry name" value="CHASE3"/>
    <property type="match status" value="1"/>
</dbReference>
<reference evidence="12" key="2">
    <citation type="submission" date="2020-07" db="EMBL/GenBank/DDBJ databases">
        <title>Flavobacterium sp. xlx-214.</title>
        <authorList>
            <person name="Yang C."/>
        </authorList>
    </citation>
    <scope>NUCLEOTIDE SEQUENCE [LARGE SCALE GENOMIC DNA]</scope>
    <source>
        <strain evidence="12">CX-624</strain>
    </source>
</reference>
<dbReference type="SUPFAM" id="SSF47384">
    <property type="entry name" value="Homodimeric domain of signal transducing histidine kinase"/>
    <property type="match status" value="1"/>
</dbReference>
<dbReference type="InterPro" id="IPR003661">
    <property type="entry name" value="HisK_dim/P_dom"/>
</dbReference>
<dbReference type="InterPro" id="IPR013655">
    <property type="entry name" value="PAS_fold_3"/>
</dbReference>
<dbReference type="InterPro" id="IPR005467">
    <property type="entry name" value="His_kinase_dom"/>
</dbReference>
<evidence type="ECO:0000313" key="12">
    <source>
        <dbReference type="Proteomes" id="UP000539710"/>
    </source>
</evidence>
<protein>
    <recommendedName>
        <fullName evidence="2">histidine kinase</fullName>
        <ecNumber evidence="2">2.7.13.3</ecNumber>
    </recommendedName>
</protein>
<accession>A0A7D7RJF7</accession>
<dbReference type="PANTHER" id="PTHR43304:SF1">
    <property type="entry name" value="PAC DOMAIN-CONTAINING PROTEIN"/>
    <property type="match status" value="1"/>
</dbReference>
<dbReference type="SMART" id="SM00387">
    <property type="entry name" value="HATPase_c"/>
    <property type="match status" value="1"/>
</dbReference>
<keyword evidence="6" id="KW-0812">Transmembrane</keyword>
<keyword evidence="3" id="KW-0597">Phosphoprotein</keyword>
<sequence length="735" mass="85120">MNKFFRTRSSFLLTVIFIVSTALMFFLMAVTYKHLERQSKNSDWMTDSYEVSVKLERIYSNLKDIETERRNFILTEDPTSRQTISIKKQEINALLSELDTLFQAHPGQRESLESLKLMIRYKYEIVTASFVSNLSYDDMDALKESLMTGQRVMASIHDRIDQMLQEEKLLLEDRKAAFIFSQKSTPFYLYLISLFALGLLIFIFYKVNADIKNQRKLNYDLQVSLDTAQLAEKVGGYGIWILDYNTGTYHYSDNQYSLLGYEPQSFKADYGSFMNNVHRDDLHYVRAKYADMVQNGKMAPFRYRIVREDGVVKFLHVVGKSVISPNDDRILLGITMDVTSEIENQLQLENVNAILTDRNIHLNVANKTFEEAEKIGRFGTLQWILGDDRFVFSDNLVRLFGFEAEDFDHHPRSFFKTVHPQDAKMLEDRIAAITELQDISAFTFRILRNTDQKLIYIDVTCKIIRDSELGDYFLFILQDATEEVLDKNDIEEKNRILEAKNTELQAFNYFASHDLQEPLRKIQTFISRLKDKEYDKLSDTGKQYLERIQSSSDRMRLLIKDLLQFSRTTSAEQVFVTADLNQLMYNALEELHHPIEERKALVKTQTLPVLNVVPFQIQQLFINLISNSLKYSRENVTPEISITVDHVLSEEQGLPVKPGSYFYRIVFTDNGIGFEQQYAEKIFTLFSRLHGKLEYEGTGIGLAICKKIVENHSGYINAVGTPGKGSVFTVCLPAQ</sequence>
<comment type="catalytic activity">
    <reaction evidence="1">
        <text>ATP + protein L-histidine = ADP + protein N-phospho-L-histidine.</text>
        <dbReference type="EC" id="2.7.13.3"/>
    </reaction>
</comment>
<dbReference type="InterPro" id="IPR052162">
    <property type="entry name" value="Sensor_kinase/Photoreceptor"/>
</dbReference>
<gene>
    <name evidence="10" type="ORF">H1R16_10335</name>
    <name evidence="9" type="ORF">H2507_05130</name>
</gene>
<dbReference type="Gene3D" id="3.30.450.20">
    <property type="entry name" value="PAS domain"/>
    <property type="match status" value="2"/>
</dbReference>
<dbReference type="Proteomes" id="UP000539710">
    <property type="component" value="Unassembled WGS sequence"/>
</dbReference>
<dbReference type="SUPFAM" id="SSF55785">
    <property type="entry name" value="PYP-like sensor domain (PAS domain)"/>
    <property type="match status" value="2"/>
</dbReference>
<dbReference type="InterPro" id="IPR004358">
    <property type="entry name" value="Sig_transdc_His_kin-like_C"/>
</dbReference>
<dbReference type="PROSITE" id="PS50109">
    <property type="entry name" value="HIS_KIN"/>
    <property type="match status" value="1"/>
</dbReference>
<reference evidence="9" key="3">
    <citation type="submission" date="2020-07" db="EMBL/GenBank/DDBJ databases">
        <authorList>
            <person name="Yang C."/>
        </authorList>
    </citation>
    <scope>NUCLEOTIDE SEQUENCE</scope>
    <source>
        <strain evidence="9">Cx-624</strain>
    </source>
</reference>
<dbReference type="EMBL" id="CP059472">
    <property type="protein sequence ID" value="QMS98092.1"/>
    <property type="molecule type" value="Genomic_DNA"/>
</dbReference>
<dbReference type="SUPFAM" id="SSF55874">
    <property type="entry name" value="ATPase domain of HSP90 chaperone/DNA topoisomerase II/histidine kinase"/>
    <property type="match status" value="1"/>
</dbReference>
<evidence type="ECO:0000256" key="6">
    <source>
        <dbReference type="SAM" id="Phobius"/>
    </source>
</evidence>
<evidence type="ECO:0000313" key="9">
    <source>
        <dbReference type="EMBL" id="MBA5246547.1"/>
    </source>
</evidence>
<evidence type="ECO:0000313" key="10">
    <source>
        <dbReference type="EMBL" id="QMS98092.1"/>
    </source>
</evidence>
<dbReference type="InterPro" id="IPR035965">
    <property type="entry name" value="PAS-like_dom_sf"/>
</dbReference>
<dbReference type="InterPro" id="IPR036890">
    <property type="entry name" value="HATPase_C_sf"/>
</dbReference>
<dbReference type="EC" id="2.7.13.3" evidence="2"/>
<dbReference type="InterPro" id="IPR000700">
    <property type="entry name" value="PAS-assoc_C"/>
</dbReference>
<reference evidence="10 11" key="1">
    <citation type="submission" date="2020-07" db="EMBL/GenBank/DDBJ databases">
        <title>Chryseobacterium sp.cx-624.</title>
        <authorList>
            <person name="Yang C."/>
        </authorList>
    </citation>
    <scope>NUCLEOTIDE SEQUENCE [LARGE SCALE GENOMIC DNA]</scope>
    <source>
        <strain evidence="10">Cx-624</strain>
        <strain evidence="11">cx-624</strain>
    </source>
</reference>
<dbReference type="InterPro" id="IPR007891">
    <property type="entry name" value="CHASE3"/>
</dbReference>
<dbReference type="KEGG" id="cbau:H1R16_10335"/>
<evidence type="ECO:0000256" key="2">
    <source>
        <dbReference type="ARBA" id="ARBA00012438"/>
    </source>
</evidence>
<dbReference type="PANTHER" id="PTHR43304">
    <property type="entry name" value="PHYTOCHROME-LIKE PROTEIN CPH1"/>
    <property type="match status" value="1"/>
</dbReference>
<dbReference type="RefSeq" id="WP_181886622.1">
    <property type="nucleotide sequence ID" value="NZ_CP059472.1"/>
</dbReference>
<dbReference type="Proteomes" id="UP000515349">
    <property type="component" value="Chromosome"/>
</dbReference>
<keyword evidence="5" id="KW-0418">Kinase</keyword>
<keyword evidence="6" id="KW-1133">Transmembrane helix</keyword>
<feature type="transmembrane region" description="Helical" evidence="6">
    <location>
        <begin position="187"/>
        <end position="205"/>
    </location>
</feature>
<dbReference type="EMBL" id="JACEUX010000001">
    <property type="protein sequence ID" value="MBA5246547.1"/>
    <property type="molecule type" value="Genomic_DNA"/>
</dbReference>
<evidence type="ECO:0000259" key="8">
    <source>
        <dbReference type="PROSITE" id="PS50113"/>
    </source>
</evidence>
<proteinExistence type="predicted"/>
<dbReference type="InterPro" id="IPR003594">
    <property type="entry name" value="HATPase_dom"/>
</dbReference>
<dbReference type="GO" id="GO:0000155">
    <property type="term" value="F:phosphorelay sensor kinase activity"/>
    <property type="evidence" value="ECO:0007669"/>
    <property type="project" value="InterPro"/>
</dbReference>
<evidence type="ECO:0000259" key="7">
    <source>
        <dbReference type="PROSITE" id="PS50109"/>
    </source>
</evidence>
<dbReference type="Pfam" id="PF02518">
    <property type="entry name" value="HATPase_c"/>
    <property type="match status" value="1"/>
</dbReference>
<feature type="domain" description="Histidine kinase" evidence="7">
    <location>
        <begin position="510"/>
        <end position="735"/>
    </location>
</feature>
<dbReference type="InterPro" id="IPR036097">
    <property type="entry name" value="HisK_dim/P_sf"/>
</dbReference>
<dbReference type="Gene3D" id="3.30.565.10">
    <property type="entry name" value="Histidine kinase-like ATPase, C-terminal domain"/>
    <property type="match status" value="1"/>
</dbReference>
<feature type="domain" description="PAC" evidence="8">
    <location>
        <begin position="299"/>
        <end position="350"/>
    </location>
</feature>
<evidence type="ECO:0000256" key="3">
    <source>
        <dbReference type="ARBA" id="ARBA00022553"/>
    </source>
</evidence>
<evidence type="ECO:0000256" key="5">
    <source>
        <dbReference type="ARBA" id="ARBA00022777"/>
    </source>
</evidence>
<evidence type="ECO:0000256" key="4">
    <source>
        <dbReference type="ARBA" id="ARBA00022679"/>
    </source>
</evidence>
<evidence type="ECO:0000256" key="1">
    <source>
        <dbReference type="ARBA" id="ARBA00000085"/>
    </source>
</evidence>
<keyword evidence="4" id="KW-0808">Transferase</keyword>
<name>A0A7D7RJF7_9FLAO</name>
<feature type="transmembrane region" description="Helical" evidence="6">
    <location>
        <begin position="12"/>
        <end position="32"/>
    </location>
</feature>